<dbReference type="SUPFAM" id="SSF55874">
    <property type="entry name" value="ATPase domain of HSP90 chaperone/DNA topoisomerase II/histidine kinase"/>
    <property type="match status" value="1"/>
</dbReference>
<dbReference type="CDD" id="cd16936">
    <property type="entry name" value="HATPase_RsbW-like"/>
    <property type="match status" value="1"/>
</dbReference>
<gene>
    <name evidence="3" type="ORF">FB470_005232</name>
</gene>
<reference evidence="3 4" key="1">
    <citation type="submission" date="2023-07" db="EMBL/GenBank/DDBJ databases">
        <title>Sequencing the genomes of 1000 actinobacteria strains.</title>
        <authorList>
            <person name="Klenk H.-P."/>
        </authorList>
    </citation>
    <scope>NUCLEOTIDE SEQUENCE [LARGE SCALE GENOMIC DNA]</scope>
    <source>
        <strain evidence="3 4">DSM 45805</strain>
    </source>
</reference>
<dbReference type="RefSeq" id="WP_306995743.1">
    <property type="nucleotide sequence ID" value="NZ_JAUSUT010000001.1"/>
</dbReference>
<dbReference type="PANTHER" id="PTHR35526">
    <property type="entry name" value="ANTI-SIGMA-F FACTOR RSBW-RELATED"/>
    <property type="match status" value="1"/>
</dbReference>
<feature type="domain" description="Histidine kinase/HSP90-like ATPase" evidence="2">
    <location>
        <begin position="26"/>
        <end position="130"/>
    </location>
</feature>
<keyword evidence="1" id="KW-0808">Transferase</keyword>
<evidence type="ECO:0000259" key="2">
    <source>
        <dbReference type="Pfam" id="PF13581"/>
    </source>
</evidence>
<dbReference type="InterPro" id="IPR036890">
    <property type="entry name" value="HATPase_C_sf"/>
</dbReference>
<proteinExistence type="predicted"/>
<dbReference type="InterPro" id="IPR003594">
    <property type="entry name" value="HATPase_dom"/>
</dbReference>
<dbReference type="PANTHER" id="PTHR35526:SF3">
    <property type="entry name" value="ANTI-SIGMA-F FACTOR RSBW"/>
    <property type="match status" value="1"/>
</dbReference>
<organism evidence="3 4">
    <name type="scientific">Amycolatopsis thermophila</name>
    <dbReference type="NCBI Taxonomy" id="206084"/>
    <lineage>
        <taxon>Bacteria</taxon>
        <taxon>Bacillati</taxon>
        <taxon>Actinomycetota</taxon>
        <taxon>Actinomycetes</taxon>
        <taxon>Pseudonocardiales</taxon>
        <taxon>Pseudonocardiaceae</taxon>
        <taxon>Amycolatopsis</taxon>
    </lineage>
</organism>
<dbReference type="Gene3D" id="3.30.565.10">
    <property type="entry name" value="Histidine kinase-like ATPase, C-terminal domain"/>
    <property type="match status" value="1"/>
</dbReference>
<dbReference type="EMBL" id="JAUSUT010000001">
    <property type="protein sequence ID" value="MDQ0381238.1"/>
    <property type="molecule type" value="Genomic_DNA"/>
</dbReference>
<sequence>MTTHSMTDTVEPPLTLELGPGSLPPLVAVRHWAARALSDLGEDHLAAVQLVATELLTNAYAHGGGAGRLRLRRDADPCRIRIEVDDHSAVHPVPARPGPGEPGGRGLAMVTKLTDDWGSRPRDGGKTVWAAIDCAAYPWDPCA</sequence>
<name>A0ABU0F156_9PSEU</name>
<keyword evidence="1" id="KW-0723">Serine/threonine-protein kinase</keyword>
<comment type="caution">
    <text evidence="3">The sequence shown here is derived from an EMBL/GenBank/DDBJ whole genome shotgun (WGS) entry which is preliminary data.</text>
</comment>
<accession>A0ABU0F156</accession>
<protein>
    <submittedName>
        <fullName evidence="3">Anti-sigma regulatory factor (Ser/Thr protein kinase)</fullName>
    </submittedName>
</protein>
<evidence type="ECO:0000313" key="4">
    <source>
        <dbReference type="Proteomes" id="UP001229651"/>
    </source>
</evidence>
<dbReference type="Proteomes" id="UP001229651">
    <property type="component" value="Unassembled WGS sequence"/>
</dbReference>
<evidence type="ECO:0000313" key="3">
    <source>
        <dbReference type="EMBL" id="MDQ0381238.1"/>
    </source>
</evidence>
<evidence type="ECO:0000256" key="1">
    <source>
        <dbReference type="ARBA" id="ARBA00022527"/>
    </source>
</evidence>
<keyword evidence="4" id="KW-1185">Reference proteome</keyword>
<dbReference type="InterPro" id="IPR050267">
    <property type="entry name" value="Anti-sigma-factor_SerPK"/>
</dbReference>
<keyword evidence="1" id="KW-0418">Kinase</keyword>
<dbReference type="Pfam" id="PF13581">
    <property type="entry name" value="HATPase_c_2"/>
    <property type="match status" value="1"/>
</dbReference>